<keyword evidence="1" id="KW-1133">Transmembrane helix</keyword>
<comment type="caution">
    <text evidence="2">The sequence shown here is derived from an EMBL/GenBank/DDBJ whole genome shotgun (WGS) entry which is preliminary data.</text>
</comment>
<sequence length="116" mass="13705">MDVNGGGTLINLASLFCLLPAIMTEFNILFHFRLFVFHFWLMYQFQYPSDDWMANFNWQWKRPLVRIPLVVDLLVCALLQSEQYNKQCRGCRMAAMPSHWKRPLVRIPLVSVVLEV</sequence>
<dbReference type="Proteomes" id="UP000054776">
    <property type="component" value="Unassembled WGS sequence"/>
</dbReference>
<organism evidence="2 3">
    <name type="scientific">Trichinella spiralis</name>
    <name type="common">Trichina worm</name>
    <dbReference type="NCBI Taxonomy" id="6334"/>
    <lineage>
        <taxon>Eukaryota</taxon>
        <taxon>Metazoa</taxon>
        <taxon>Ecdysozoa</taxon>
        <taxon>Nematoda</taxon>
        <taxon>Enoplea</taxon>
        <taxon>Dorylaimia</taxon>
        <taxon>Trichinellida</taxon>
        <taxon>Trichinellidae</taxon>
        <taxon>Trichinella</taxon>
    </lineage>
</organism>
<dbReference type="OrthoDB" id="5920748at2759"/>
<keyword evidence="1" id="KW-0472">Membrane</keyword>
<evidence type="ECO:0000313" key="2">
    <source>
        <dbReference type="EMBL" id="KRY34927.1"/>
    </source>
</evidence>
<gene>
    <name evidence="2" type="ORF">T01_14244</name>
</gene>
<keyword evidence="3" id="KW-1185">Reference proteome</keyword>
<evidence type="ECO:0000313" key="3">
    <source>
        <dbReference type="Proteomes" id="UP000054776"/>
    </source>
</evidence>
<accession>A0A0V1BDN5</accession>
<feature type="transmembrane region" description="Helical" evidence="1">
    <location>
        <begin position="12"/>
        <end position="43"/>
    </location>
</feature>
<dbReference type="EMBL" id="JYDH01000060">
    <property type="protein sequence ID" value="KRY34927.1"/>
    <property type="molecule type" value="Genomic_DNA"/>
</dbReference>
<evidence type="ECO:0000256" key="1">
    <source>
        <dbReference type="SAM" id="Phobius"/>
    </source>
</evidence>
<dbReference type="InParanoid" id="A0A0V1BDN5"/>
<proteinExistence type="predicted"/>
<dbReference type="AlphaFoldDB" id="A0A0V1BDN5"/>
<protein>
    <submittedName>
        <fullName evidence="2">Uncharacterized protein</fullName>
    </submittedName>
</protein>
<name>A0A0V1BDN5_TRISP</name>
<reference evidence="2 3" key="1">
    <citation type="submission" date="2015-01" db="EMBL/GenBank/DDBJ databases">
        <title>Evolution of Trichinella species and genotypes.</title>
        <authorList>
            <person name="Korhonen P.K."/>
            <person name="Edoardo P."/>
            <person name="Giuseppe L.R."/>
            <person name="Gasser R.B."/>
        </authorList>
    </citation>
    <scope>NUCLEOTIDE SEQUENCE [LARGE SCALE GENOMIC DNA]</scope>
    <source>
        <strain evidence="2">ISS3</strain>
    </source>
</reference>
<keyword evidence="1" id="KW-0812">Transmembrane</keyword>